<dbReference type="AlphaFoldDB" id="A0A7S0K9R8"/>
<keyword evidence="1" id="KW-0472">Membrane</keyword>
<feature type="transmembrane region" description="Helical" evidence="1">
    <location>
        <begin position="20"/>
        <end position="41"/>
    </location>
</feature>
<evidence type="ECO:0000313" key="2">
    <source>
        <dbReference type="EMBL" id="CAD8574576.1"/>
    </source>
</evidence>
<name>A0A7S0K9R8_9STRA</name>
<feature type="transmembrane region" description="Helical" evidence="1">
    <location>
        <begin position="193"/>
        <end position="215"/>
    </location>
</feature>
<protein>
    <recommendedName>
        <fullName evidence="3">MARVEL domain-containing protein</fullName>
    </recommendedName>
</protein>
<organism evidence="2">
    <name type="scientific">Leptocylindrus aporus</name>
    <dbReference type="NCBI Taxonomy" id="1398097"/>
    <lineage>
        <taxon>Eukaryota</taxon>
        <taxon>Sar</taxon>
        <taxon>Stramenopiles</taxon>
        <taxon>Ochrophyta</taxon>
        <taxon>Bacillariophyta</taxon>
        <taxon>Coscinodiscophyceae</taxon>
        <taxon>Chaetocerotophycidae</taxon>
        <taxon>Leptocylindrales</taxon>
        <taxon>Leptocylindraceae</taxon>
        <taxon>Leptocylindrus</taxon>
    </lineage>
</organism>
<sequence>MAVPTILGEYLKDSHSVIGIAWWFTTLMTIIAFITSCLVANHADDVDTDLNAYTNYYNNQNNNGNNYNGYNNNNNNNEGSGDYYEWLQRQQLQNEFAMTSRTVQFAAIWTGILALALSFFGLFAVKKNGLTELGIGVLMGCLFLFAAYALVCAFIFGELWVSGGLPEEYRKNREEAGYSVNQGHFKVENSSHAFAVMCFCLAVLNIAFATCIFIYHEKIRGGRGKEVEMTGSNDYIRH</sequence>
<evidence type="ECO:0000256" key="1">
    <source>
        <dbReference type="SAM" id="Phobius"/>
    </source>
</evidence>
<proteinExistence type="predicted"/>
<gene>
    <name evidence="2" type="ORF">LDAN0322_LOCUS721</name>
</gene>
<keyword evidence="1" id="KW-0812">Transmembrane</keyword>
<dbReference type="EMBL" id="HBEU01001076">
    <property type="protein sequence ID" value="CAD8574576.1"/>
    <property type="molecule type" value="Transcribed_RNA"/>
</dbReference>
<feature type="transmembrane region" description="Helical" evidence="1">
    <location>
        <begin position="106"/>
        <end position="125"/>
    </location>
</feature>
<accession>A0A7S0K9R8</accession>
<evidence type="ECO:0008006" key="3">
    <source>
        <dbReference type="Google" id="ProtNLM"/>
    </source>
</evidence>
<reference evidence="2" key="1">
    <citation type="submission" date="2021-01" db="EMBL/GenBank/DDBJ databases">
        <authorList>
            <person name="Corre E."/>
            <person name="Pelletier E."/>
            <person name="Niang G."/>
            <person name="Scheremetjew M."/>
            <person name="Finn R."/>
            <person name="Kale V."/>
            <person name="Holt S."/>
            <person name="Cochrane G."/>
            <person name="Meng A."/>
            <person name="Brown T."/>
            <person name="Cohen L."/>
        </authorList>
    </citation>
    <scope>NUCLEOTIDE SEQUENCE</scope>
    <source>
        <strain evidence="2">B651</strain>
    </source>
</reference>
<feature type="transmembrane region" description="Helical" evidence="1">
    <location>
        <begin position="137"/>
        <end position="156"/>
    </location>
</feature>
<keyword evidence="1" id="KW-1133">Transmembrane helix</keyword>